<dbReference type="Pfam" id="PF14383">
    <property type="entry name" value="VARLMGL"/>
    <property type="match status" value="1"/>
</dbReference>
<feature type="compositionally biased region" description="Polar residues" evidence="1">
    <location>
        <begin position="148"/>
        <end position="160"/>
    </location>
</feature>
<dbReference type="Pfam" id="PF14309">
    <property type="entry name" value="DUF4378"/>
    <property type="match status" value="1"/>
</dbReference>
<dbReference type="PANTHER" id="PTHR37751:SF1">
    <property type="entry name" value="LOW PROTEIN: M-PHASE INDUCER PHOSPHATASE-LIKE PROTEIN"/>
    <property type="match status" value="1"/>
</dbReference>
<proteinExistence type="predicted"/>
<feature type="domain" description="DUF4378" evidence="2">
    <location>
        <begin position="453"/>
        <end position="623"/>
    </location>
</feature>
<reference evidence="4 5" key="1">
    <citation type="journal article" date="2024" name="G3 (Bethesda)">
        <title>Genome assembly of Hibiscus sabdariffa L. provides insights into metabolisms of medicinal natural products.</title>
        <authorList>
            <person name="Kim T."/>
        </authorList>
    </citation>
    <scope>NUCLEOTIDE SEQUENCE [LARGE SCALE GENOMIC DNA]</scope>
    <source>
        <strain evidence="4">TK-2024</strain>
        <tissue evidence="4">Old leaves</tissue>
    </source>
</reference>
<evidence type="ECO:0000256" key="1">
    <source>
        <dbReference type="SAM" id="MobiDB-lite"/>
    </source>
</evidence>
<gene>
    <name evidence="4" type="ORF">V6N12_047127</name>
</gene>
<feature type="compositionally biased region" description="Low complexity" evidence="1">
    <location>
        <begin position="44"/>
        <end position="55"/>
    </location>
</feature>
<evidence type="ECO:0008006" key="6">
    <source>
        <dbReference type="Google" id="ProtNLM"/>
    </source>
</evidence>
<feature type="compositionally biased region" description="Basic residues" evidence="1">
    <location>
        <begin position="324"/>
        <end position="334"/>
    </location>
</feature>
<evidence type="ECO:0000259" key="3">
    <source>
        <dbReference type="Pfam" id="PF14383"/>
    </source>
</evidence>
<dbReference type="Proteomes" id="UP001472677">
    <property type="component" value="Unassembled WGS sequence"/>
</dbReference>
<sequence length="628" mass="70930">MARDWYWRSGAKPSNPDSAPPTLPSCITALFHLFRSHSPLNHQTTCSRRSRNSTSYEPRSFFSQDATSFAGTEAPRNSLESEGEPSTSASLTSTSKEDEILNIPMGIQIKTSGDIRFKIGAPNHDIDTPGTRTPTLVARLMGLDLLPETSSSDGDTTRGGTRSLPVTPRISSARWSDVDRHHPRLSLQINKENMSDTEELIMSRLSSLMKRKELKHEHVKQVKQRVARKVGMNITNAVPSREELVSHFKYKKIAALTKVSDDSSVKFLVSKRKSTTYHNPQSPKSPFLSSPRIQKQTSHKLQPVEEEQDEQQQPRAASKFNKGSNKKFVSRLKKPQQALGIVRNKKEEPFVRHPTANRVNIPYKKCRKTPLSNELLNSKVPTLLLVKKDPSPPATKAPQKQVSHAQRPKHNSSSSTQTYIKQEPQQAHISGDKVDGDRCKNATISTGAGDEAEYEYIRRILRRNGLNKDTQVSISSWFSPSHPLDPSIFYFLEHSITSSSNDTDKNNEIKSSQLSLQCNRKLLFHLVDELLSEILKPCFNMKPWVKTNGHGFSYTDGSRLIDTLCWRIRKFPQSDCRVLEDIDALFGRDLRDVKVQRVMAYEEQGEGIVAEIEKDILETLVYEMAVEC</sequence>
<accession>A0ABR2AN67</accession>
<dbReference type="PANTHER" id="PTHR37751">
    <property type="entry name" value="LOW PROTEIN: M-PHASE INDUCER PHOSPHATASE-LIKE PROTEIN"/>
    <property type="match status" value="1"/>
</dbReference>
<dbReference type="InterPro" id="IPR025486">
    <property type="entry name" value="DUF4378"/>
</dbReference>
<evidence type="ECO:0000313" key="5">
    <source>
        <dbReference type="Proteomes" id="UP001472677"/>
    </source>
</evidence>
<evidence type="ECO:0000313" key="4">
    <source>
        <dbReference type="EMBL" id="KAK8495131.1"/>
    </source>
</evidence>
<organism evidence="4 5">
    <name type="scientific">Hibiscus sabdariffa</name>
    <name type="common">roselle</name>
    <dbReference type="NCBI Taxonomy" id="183260"/>
    <lineage>
        <taxon>Eukaryota</taxon>
        <taxon>Viridiplantae</taxon>
        <taxon>Streptophyta</taxon>
        <taxon>Embryophyta</taxon>
        <taxon>Tracheophyta</taxon>
        <taxon>Spermatophyta</taxon>
        <taxon>Magnoliopsida</taxon>
        <taxon>eudicotyledons</taxon>
        <taxon>Gunneridae</taxon>
        <taxon>Pentapetalae</taxon>
        <taxon>rosids</taxon>
        <taxon>malvids</taxon>
        <taxon>Malvales</taxon>
        <taxon>Malvaceae</taxon>
        <taxon>Malvoideae</taxon>
        <taxon>Hibiscus</taxon>
    </lineage>
</organism>
<feature type="compositionally biased region" description="Polar residues" evidence="1">
    <location>
        <begin position="411"/>
        <end position="428"/>
    </location>
</feature>
<feature type="compositionally biased region" description="Basic and acidic residues" evidence="1">
    <location>
        <begin position="430"/>
        <end position="440"/>
    </location>
</feature>
<feature type="domain" description="DUF3741" evidence="3">
    <location>
        <begin position="127"/>
        <end position="152"/>
    </location>
</feature>
<feature type="region of interest" description="Disordered" evidence="1">
    <location>
        <begin position="386"/>
        <end position="444"/>
    </location>
</feature>
<feature type="region of interest" description="Disordered" evidence="1">
    <location>
        <begin position="41"/>
        <end position="99"/>
    </location>
</feature>
<feature type="compositionally biased region" description="Polar residues" evidence="1">
    <location>
        <begin position="276"/>
        <end position="300"/>
    </location>
</feature>
<name>A0ABR2AN67_9ROSI</name>
<feature type="compositionally biased region" description="Polar residues" evidence="1">
    <location>
        <begin position="61"/>
        <end position="70"/>
    </location>
</feature>
<keyword evidence="5" id="KW-1185">Reference proteome</keyword>
<comment type="caution">
    <text evidence="4">The sequence shown here is derived from an EMBL/GenBank/DDBJ whole genome shotgun (WGS) entry which is preliminary data.</text>
</comment>
<evidence type="ECO:0000259" key="2">
    <source>
        <dbReference type="Pfam" id="PF14309"/>
    </source>
</evidence>
<feature type="compositionally biased region" description="Polar residues" evidence="1">
    <location>
        <begin position="78"/>
        <end position="94"/>
    </location>
</feature>
<dbReference type="EMBL" id="JBBPBM010000458">
    <property type="protein sequence ID" value="KAK8495131.1"/>
    <property type="molecule type" value="Genomic_DNA"/>
</dbReference>
<feature type="region of interest" description="Disordered" evidence="1">
    <location>
        <begin position="147"/>
        <end position="167"/>
    </location>
</feature>
<dbReference type="InterPro" id="IPR032795">
    <property type="entry name" value="DUF3741-assoc"/>
</dbReference>
<protein>
    <recommendedName>
        <fullName evidence="6">DUF4378 domain-containing protein</fullName>
    </recommendedName>
</protein>
<feature type="region of interest" description="Disordered" evidence="1">
    <location>
        <begin position="1"/>
        <end position="21"/>
    </location>
</feature>
<feature type="region of interest" description="Disordered" evidence="1">
    <location>
        <begin position="274"/>
        <end position="346"/>
    </location>
</feature>